<dbReference type="PANTHER" id="PTHR38797">
    <property type="entry name" value="NUCLEAR PORE COMPLEX PROTEIN NUP85-RELATED"/>
    <property type="match status" value="1"/>
</dbReference>
<dbReference type="InterPro" id="IPR022085">
    <property type="entry name" value="OpdG"/>
</dbReference>
<dbReference type="InterPro" id="IPR053204">
    <property type="entry name" value="Oxopyrrolidines_Biosynth-assoc"/>
</dbReference>
<keyword evidence="2" id="KW-1185">Reference proteome</keyword>
<dbReference type="AlphaFoldDB" id="A0A9N9UNH9"/>
<sequence>MDSSKAWSWSVFRRAQIDEIIQQGRQDTLCGTISSHLKTINIQYTLNSRPEEFYASELRDIWYTLIQAGKNITTDELLKDGISQGCRQDDIVRELVTFRALGTLQRSVQTSNLDDNSNNGTSTVQGVITFSDGHTLWSGLPLLSICLTEEFTKYYYQKDYSTEQRGNMAGLIARLLAAGFYDGPGLCALSLFRETLETPRPLVTDADSKETPETLLSLEDLLEHLTELCQESGYGLAILSSSQTSAATMSMIKTNAADYPHLSNLGDLALRAGTATGSSPTGYSPQRWGFWVRRLTELTQCGIESIERCAKFCLAPMRWAGDETNLLPGLISEELTICEDEDYEQACI</sequence>
<dbReference type="PANTHER" id="PTHR38797:SF7">
    <property type="entry name" value="TRANSCRIPTION FACTOR DOMAIN-CONTAINING PROTEIN"/>
    <property type="match status" value="1"/>
</dbReference>
<evidence type="ECO:0000313" key="2">
    <source>
        <dbReference type="Proteomes" id="UP000754883"/>
    </source>
</evidence>
<name>A0A9N9UNH9_9HYPO</name>
<dbReference type="Proteomes" id="UP000754883">
    <property type="component" value="Unassembled WGS sequence"/>
</dbReference>
<dbReference type="EMBL" id="CABFNO020001476">
    <property type="protein sequence ID" value="CAG9990802.1"/>
    <property type="molecule type" value="Genomic_DNA"/>
</dbReference>
<organism evidence="1 2">
    <name type="scientific">Clonostachys byssicola</name>
    <dbReference type="NCBI Taxonomy" id="160290"/>
    <lineage>
        <taxon>Eukaryota</taxon>
        <taxon>Fungi</taxon>
        <taxon>Dikarya</taxon>
        <taxon>Ascomycota</taxon>
        <taxon>Pezizomycotina</taxon>
        <taxon>Sordariomycetes</taxon>
        <taxon>Hypocreomycetidae</taxon>
        <taxon>Hypocreales</taxon>
        <taxon>Bionectriaceae</taxon>
        <taxon>Clonostachys</taxon>
    </lineage>
</organism>
<proteinExistence type="predicted"/>
<accession>A0A9N9UNH9</accession>
<reference evidence="2" key="1">
    <citation type="submission" date="2019-06" db="EMBL/GenBank/DDBJ databases">
        <authorList>
            <person name="Broberg M."/>
        </authorList>
    </citation>
    <scope>NUCLEOTIDE SEQUENCE [LARGE SCALE GENOMIC DNA]</scope>
</reference>
<protein>
    <submittedName>
        <fullName evidence="1">Uncharacterized protein</fullName>
    </submittedName>
</protein>
<reference evidence="1 2" key="2">
    <citation type="submission" date="2021-10" db="EMBL/GenBank/DDBJ databases">
        <authorList>
            <person name="Piombo E."/>
        </authorList>
    </citation>
    <scope>NUCLEOTIDE SEQUENCE [LARGE SCALE GENOMIC DNA]</scope>
</reference>
<comment type="caution">
    <text evidence="1">The sequence shown here is derived from an EMBL/GenBank/DDBJ whole genome shotgun (WGS) entry which is preliminary data.</text>
</comment>
<evidence type="ECO:0000313" key="1">
    <source>
        <dbReference type="EMBL" id="CAG9990802.1"/>
    </source>
</evidence>
<dbReference type="Pfam" id="PF12311">
    <property type="entry name" value="DUF3632"/>
    <property type="match status" value="1"/>
</dbReference>
<dbReference type="OrthoDB" id="5403091at2759"/>
<gene>
    <name evidence="1" type="ORF">CBYS24578_00007049</name>
</gene>